<evidence type="ECO:0000313" key="7">
    <source>
        <dbReference type="EMBL" id="MEX8192638.1"/>
    </source>
</evidence>
<dbReference type="InterPro" id="IPR036922">
    <property type="entry name" value="Rieske_2Fe-2S_sf"/>
</dbReference>
<dbReference type="Proteomes" id="UP001561046">
    <property type="component" value="Unassembled WGS sequence"/>
</dbReference>
<dbReference type="SUPFAM" id="SSF50022">
    <property type="entry name" value="ISP domain"/>
    <property type="match status" value="1"/>
</dbReference>
<dbReference type="InterPro" id="IPR050584">
    <property type="entry name" value="Cholesterol_7-desaturase"/>
</dbReference>
<dbReference type="Gene3D" id="2.102.10.10">
    <property type="entry name" value="Rieske [2Fe-2S] iron-sulphur domain"/>
    <property type="match status" value="1"/>
</dbReference>
<keyword evidence="1" id="KW-0001">2Fe-2S</keyword>
<keyword evidence="8" id="KW-1185">Reference proteome</keyword>
<dbReference type="Gene3D" id="3.90.380.10">
    <property type="entry name" value="Naphthalene 1,2-dioxygenase Alpha Subunit, Chain A, domain 1"/>
    <property type="match status" value="1"/>
</dbReference>
<keyword evidence="2" id="KW-0479">Metal-binding</keyword>
<keyword evidence="3" id="KW-0560">Oxidoreductase</keyword>
<keyword evidence="4" id="KW-0408">Iron</keyword>
<dbReference type="CDD" id="cd08878">
    <property type="entry name" value="RHO_alpha_C_DMO-like"/>
    <property type="match status" value="1"/>
</dbReference>
<comment type="caution">
    <text evidence="7">The sequence shown here is derived from an EMBL/GenBank/DDBJ whole genome shotgun (WGS) entry which is preliminary data.</text>
</comment>
<dbReference type="EMBL" id="JBFYGN010000006">
    <property type="protein sequence ID" value="MEX8192638.1"/>
    <property type="molecule type" value="Genomic_DNA"/>
</dbReference>
<dbReference type="Pfam" id="PF19112">
    <property type="entry name" value="VanA_C"/>
    <property type="match status" value="1"/>
</dbReference>
<gene>
    <name evidence="7" type="ORF">AB6724_07275</name>
</gene>
<dbReference type="PANTHER" id="PTHR21266:SF60">
    <property type="entry name" value="3-KETOSTEROID-9-ALPHA-MONOOXYGENASE, OXYGENASE COMPONENT"/>
    <property type="match status" value="1"/>
</dbReference>
<feature type="domain" description="Rieske" evidence="6">
    <location>
        <begin position="20"/>
        <end position="121"/>
    </location>
</feature>
<dbReference type="InterPro" id="IPR044043">
    <property type="entry name" value="VanA_C_cat"/>
</dbReference>
<protein>
    <submittedName>
        <fullName evidence="7">Rieske 2Fe-2S domain-containing protein</fullName>
    </submittedName>
</protein>
<dbReference type="PANTHER" id="PTHR21266">
    <property type="entry name" value="IRON-SULFUR DOMAIN CONTAINING PROTEIN"/>
    <property type="match status" value="1"/>
</dbReference>
<reference evidence="7 8" key="1">
    <citation type="journal article" date="2013" name="Int. J. Syst. Evol. Microbiol.">
        <title>Comamonas guangdongensis sp. nov., isolated from subterranean forest sediment, and emended description of the genus Comamonas.</title>
        <authorList>
            <person name="Zhang J."/>
            <person name="Wang Y."/>
            <person name="Zhou S."/>
            <person name="Wu C."/>
            <person name="He J."/>
            <person name="Li F."/>
        </authorList>
    </citation>
    <scope>NUCLEOTIDE SEQUENCE [LARGE SCALE GENOMIC DNA]</scope>
    <source>
        <strain evidence="7 8">CCTCC AB2011133</strain>
    </source>
</reference>
<name>A0ABV3ZUQ0_9BURK</name>
<keyword evidence="5" id="KW-0411">Iron-sulfur</keyword>
<accession>A0ABV3ZUQ0</accession>
<dbReference type="Pfam" id="PF00355">
    <property type="entry name" value="Rieske"/>
    <property type="match status" value="1"/>
</dbReference>
<sequence length="361" mass="40649">MTQTVQAPLASLPSFPLDQWYVAGFSWELKDAPLARTLLGQPLVLFRTADGQVAALEDRCCHRELPLSCGTVEDRGLRCGYHGMLYDHGGRCLEIPGQERIPAKACVKSFELRERDQILWIWMGTTPDSRPAAEPPAYAVHSDPDYRFGGGVYHYDAPYQLIHDNLLDLSHLGYVHLKTIGGNASIHMNAELKVSQEGDSVKVVRWMPDSEPPPTYAAAWPFKGRIDRWQEVEFHPSHVRIWTGAMDKDADRLDNPQRQGFHMRGFHGVTPETETSAHYFWTIATNPHPGMQDPTQLVIDQTAATFEEDKVVIEAQFRNQQRFGSRPVVDIHVDVGPNRARRVIERLRAASARAREGVAPA</sequence>
<evidence type="ECO:0000256" key="1">
    <source>
        <dbReference type="ARBA" id="ARBA00022714"/>
    </source>
</evidence>
<evidence type="ECO:0000256" key="2">
    <source>
        <dbReference type="ARBA" id="ARBA00022723"/>
    </source>
</evidence>
<evidence type="ECO:0000259" key="6">
    <source>
        <dbReference type="PROSITE" id="PS51296"/>
    </source>
</evidence>
<dbReference type="SUPFAM" id="SSF55961">
    <property type="entry name" value="Bet v1-like"/>
    <property type="match status" value="1"/>
</dbReference>
<dbReference type="RefSeq" id="WP_369337839.1">
    <property type="nucleotide sequence ID" value="NZ_JBFYGN010000006.1"/>
</dbReference>
<dbReference type="InterPro" id="IPR017941">
    <property type="entry name" value="Rieske_2Fe-2S"/>
</dbReference>
<dbReference type="CDD" id="cd03532">
    <property type="entry name" value="Rieske_RO_Alpha_VanA_DdmC"/>
    <property type="match status" value="1"/>
</dbReference>
<evidence type="ECO:0000256" key="3">
    <source>
        <dbReference type="ARBA" id="ARBA00023002"/>
    </source>
</evidence>
<proteinExistence type="predicted"/>
<dbReference type="PROSITE" id="PS51296">
    <property type="entry name" value="RIESKE"/>
    <property type="match status" value="1"/>
</dbReference>
<evidence type="ECO:0000256" key="5">
    <source>
        <dbReference type="ARBA" id="ARBA00023014"/>
    </source>
</evidence>
<evidence type="ECO:0000256" key="4">
    <source>
        <dbReference type="ARBA" id="ARBA00023004"/>
    </source>
</evidence>
<evidence type="ECO:0000313" key="8">
    <source>
        <dbReference type="Proteomes" id="UP001561046"/>
    </source>
</evidence>
<organism evidence="7 8">
    <name type="scientific">Comamonas guangdongensis</name>
    <dbReference type="NCBI Taxonomy" id="510515"/>
    <lineage>
        <taxon>Bacteria</taxon>
        <taxon>Pseudomonadati</taxon>
        <taxon>Pseudomonadota</taxon>
        <taxon>Betaproteobacteria</taxon>
        <taxon>Burkholderiales</taxon>
        <taxon>Comamonadaceae</taxon>
        <taxon>Comamonas</taxon>
    </lineage>
</organism>